<dbReference type="InterPro" id="IPR024193">
    <property type="entry name" value="Ku80"/>
</dbReference>
<dbReference type="SUPFAM" id="SSF101420">
    <property type="entry name" value="C-terminal domain of Ku80"/>
    <property type="match status" value="1"/>
</dbReference>
<dbReference type="InterPro" id="IPR006164">
    <property type="entry name" value="DNA_bd_Ku70/Ku80"/>
</dbReference>
<accession>A0ABD2QLU0</accession>
<keyword evidence="7" id="KW-0067">ATP-binding</keyword>
<keyword evidence="6" id="KW-0347">Helicase</keyword>
<organism evidence="14 15">
    <name type="scientific">Cichlidogyrus casuarinus</name>
    <dbReference type="NCBI Taxonomy" id="1844966"/>
    <lineage>
        <taxon>Eukaryota</taxon>
        <taxon>Metazoa</taxon>
        <taxon>Spiralia</taxon>
        <taxon>Lophotrochozoa</taxon>
        <taxon>Platyhelminthes</taxon>
        <taxon>Monogenea</taxon>
        <taxon>Monopisthocotylea</taxon>
        <taxon>Dactylogyridea</taxon>
        <taxon>Ancyrocephalidae</taxon>
        <taxon>Cichlidogyrus</taxon>
    </lineage>
</organism>
<dbReference type="Proteomes" id="UP001626550">
    <property type="component" value="Unassembled WGS sequence"/>
</dbReference>
<keyword evidence="9" id="KW-0233">DNA recombination</keyword>
<evidence type="ECO:0000313" key="15">
    <source>
        <dbReference type="Proteomes" id="UP001626550"/>
    </source>
</evidence>
<dbReference type="GO" id="GO:0003677">
    <property type="term" value="F:DNA binding"/>
    <property type="evidence" value="ECO:0007669"/>
    <property type="project" value="UniProtKB-KW"/>
</dbReference>
<comment type="subcellular location">
    <subcellularLocation>
        <location evidence="1">Nucleus</location>
    </subcellularLocation>
</comment>
<dbReference type="PANTHER" id="PTHR12604:SF4">
    <property type="entry name" value="X-RAY REPAIR CROSS-COMPLEMENTING PROTEIN 5"/>
    <property type="match status" value="1"/>
</dbReference>
<evidence type="ECO:0000256" key="9">
    <source>
        <dbReference type="ARBA" id="ARBA00023172"/>
    </source>
</evidence>
<keyword evidence="8" id="KW-0238">DNA-binding</keyword>
<gene>
    <name evidence="14" type="primary">XRCC5</name>
    <name evidence="14" type="ORF">Ciccas_000911</name>
</gene>
<evidence type="ECO:0000313" key="14">
    <source>
        <dbReference type="EMBL" id="KAL3320405.1"/>
    </source>
</evidence>
<dbReference type="GO" id="GO:0004386">
    <property type="term" value="F:helicase activity"/>
    <property type="evidence" value="ECO:0007669"/>
    <property type="project" value="UniProtKB-KW"/>
</dbReference>
<keyword evidence="11" id="KW-0539">Nucleus</keyword>
<keyword evidence="5" id="KW-0378">Hydrolase</keyword>
<comment type="similarity">
    <text evidence="2">Belongs to the ku80 family.</text>
</comment>
<evidence type="ECO:0000256" key="6">
    <source>
        <dbReference type="ARBA" id="ARBA00022806"/>
    </source>
</evidence>
<dbReference type="CDD" id="cd00873">
    <property type="entry name" value="KU80"/>
    <property type="match status" value="1"/>
</dbReference>
<dbReference type="SUPFAM" id="SSF53300">
    <property type="entry name" value="vWA-like"/>
    <property type="match status" value="1"/>
</dbReference>
<dbReference type="Gene3D" id="1.10.1600.10">
    <property type="match status" value="1"/>
</dbReference>
<dbReference type="Gene3D" id="1.25.40.240">
    <property type="entry name" value="Ku, C-terminal domain"/>
    <property type="match status" value="1"/>
</dbReference>
<name>A0ABD2QLU0_9PLAT</name>
<dbReference type="GO" id="GO:0006302">
    <property type="term" value="P:double-strand break repair"/>
    <property type="evidence" value="ECO:0007669"/>
    <property type="project" value="UniProtKB-ARBA"/>
</dbReference>
<dbReference type="PANTHER" id="PTHR12604">
    <property type="entry name" value="KU AUTOANTIGEN DNA HELICASE"/>
    <property type="match status" value="1"/>
</dbReference>
<evidence type="ECO:0000256" key="4">
    <source>
        <dbReference type="ARBA" id="ARBA00022763"/>
    </source>
</evidence>
<dbReference type="SMART" id="SM00559">
    <property type="entry name" value="Ku78"/>
    <property type="match status" value="1"/>
</dbReference>
<evidence type="ECO:0000256" key="7">
    <source>
        <dbReference type="ARBA" id="ARBA00022840"/>
    </source>
</evidence>
<dbReference type="GO" id="GO:0006310">
    <property type="term" value="P:DNA recombination"/>
    <property type="evidence" value="ECO:0007669"/>
    <property type="project" value="UniProtKB-KW"/>
</dbReference>
<dbReference type="InterPro" id="IPR036494">
    <property type="entry name" value="Ku_C_sf"/>
</dbReference>
<dbReference type="InterPro" id="IPR016194">
    <property type="entry name" value="SPOC-like_C_dom_sf"/>
</dbReference>
<comment type="caution">
    <text evidence="14">The sequence shown here is derived from an EMBL/GenBank/DDBJ whole genome shotgun (WGS) entry which is preliminary data.</text>
</comment>
<keyword evidence="15" id="KW-1185">Reference proteome</keyword>
<evidence type="ECO:0000256" key="3">
    <source>
        <dbReference type="ARBA" id="ARBA00022741"/>
    </source>
</evidence>
<dbReference type="SUPFAM" id="SSF100939">
    <property type="entry name" value="SPOC domain-like"/>
    <property type="match status" value="1"/>
</dbReference>
<evidence type="ECO:0000256" key="12">
    <source>
        <dbReference type="SAM" id="MobiDB-lite"/>
    </source>
</evidence>
<keyword evidence="4" id="KW-0227">DNA damage</keyword>
<dbReference type="EMBL" id="JBJKFK010000054">
    <property type="protein sequence ID" value="KAL3320405.1"/>
    <property type="molecule type" value="Genomic_DNA"/>
</dbReference>
<evidence type="ECO:0000256" key="5">
    <source>
        <dbReference type="ARBA" id="ARBA00022801"/>
    </source>
</evidence>
<evidence type="ECO:0000256" key="11">
    <source>
        <dbReference type="ARBA" id="ARBA00023242"/>
    </source>
</evidence>
<evidence type="ECO:0000256" key="1">
    <source>
        <dbReference type="ARBA" id="ARBA00004123"/>
    </source>
</evidence>
<protein>
    <submittedName>
        <fullName evidence="14">X-ray repair cross-complementing protein 5</fullName>
    </submittedName>
</protein>
<evidence type="ECO:0000256" key="10">
    <source>
        <dbReference type="ARBA" id="ARBA00023204"/>
    </source>
</evidence>
<evidence type="ECO:0000256" key="2">
    <source>
        <dbReference type="ARBA" id="ARBA00007726"/>
    </source>
</evidence>
<sequence length="700" mass="79113">MPQIALVIDVGLNMSPAEKENTLQCAILVTKQKFFSSEKKSSTIKTDNRDYFCIIAVGTDDSNTNYTNISLLRSLSRVDWDAVEVLIDQENCTSESSGDILEAISFAQAHLLKESIKQKIKNPEFYITIFSNLGSQINFNIQTLKDDLSANGTMLTLVNPNERDDPDLPGPSNAPQSKTITDTMRQNTHILESLLQELEGCLLTVDEALSTCFFQLPVSSRTWSWKATLVFGEVAIPVSCYPLTRDAKPPNFVKVYAQDPQQPLKTETQFLSLNGEELPLSKEQLVKGYKYGQELFNFSAEDMEVMTKSEAKKDFSIIAFAPLDDIPRHLLMGDGTMAVVPSEEANRALSALTMALREERSVAIIRRVYSDSSDPVIGVLMPSEEADNESGFLIYAQLPFNEDIRSFIFDNMPRDSAPNALQLQAMDEFIDAMLLENLDPEQQPNPWIQRFYAMISERALNPTKPLSKLIEDSGPLRLRPEQYPGEIEGILGAIQDQLYAEEETALKRAIVKLTEDLPPISGYMEQLKESLQGKTKEEESSMREENGLVIGSLDPVDEFSRLLDQSHYPIEDICRAFCETLDGILDNPYSASILRPKARRCLVFFRVRARKDPQLKQLYNAYVTKYRESIMPLLRGEQPNATGQDLENRLHIWREDFTSDDLGLITDDREEARQFLSPSFAEEKMEAEDFDGNDLLEDMD</sequence>
<dbReference type="Pfam" id="PF02735">
    <property type="entry name" value="Ku"/>
    <property type="match status" value="1"/>
</dbReference>
<reference evidence="14 15" key="1">
    <citation type="submission" date="2024-11" db="EMBL/GenBank/DDBJ databases">
        <title>Adaptive evolution of stress response genes in parasites aligns with host niche diversity.</title>
        <authorList>
            <person name="Hahn C."/>
            <person name="Resl P."/>
        </authorList>
    </citation>
    <scope>NUCLEOTIDE SEQUENCE [LARGE SCALE GENOMIC DNA]</scope>
    <source>
        <strain evidence="14">EGGRZ-B1_66</strain>
        <tissue evidence="14">Body</tissue>
    </source>
</reference>
<feature type="domain" description="Ku" evidence="13">
    <location>
        <begin position="277"/>
        <end position="417"/>
    </location>
</feature>
<evidence type="ECO:0000259" key="13">
    <source>
        <dbReference type="SMART" id="SM00559"/>
    </source>
</evidence>
<dbReference type="Gene3D" id="3.40.50.410">
    <property type="entry name" value="von Willebrand factor, type A domain"/>
    <property type="match status" value="1"/>
</dbReference>
<dbReference type="AlphaFoldDB" id="A0ABD2QLU0"/>
<proteinExistence type="inferred from homology"/>
<dbReference type="InterPro" id="IPR036465">
    <property type="entry name" value="vWFA_dom_sf"/>
</dbReference>
<dbReference type="GO" id="GO:0016787">
    <property type="term" value="F:hydrolase activity"/>
    <property type="evidence" value="ECO:0007669"/>
    <property type="project" value="UniProtKB-KW"/>
</dbReference>
<dbReference type="GO" id="GO:0005634">
    <property type="term" value="C:nucleus"/>
    <property type="evidence" value="ECO:0007669"/>
    <property type="project" value="UniProtKB-SubCell"/>
</dbReference>
<dbReference type="Gene3D" id="2.40.290.10">
    <property type="match status" value="1"/>
</dbReference>
<keyword evidence="3" id="KW-0547">Nucleotide-binding</keyword>
<keyword evidence="10" id="KW-0234">DNA repair</keyword>
<dbReference type="GO" id="GO:0005524">
    <property type="term" value="F:ATP binding"/>
    <property type="evidence" value="ECO:0007669"/>
    <property type="project" value="UniProtKB-KW"/>
</dbReference>
<feature type="region of interest" description="Disordered" evidence="12">
    <location>
        <begin position="158"/>
        <end position="180"/>
    </location>
</feature>
<evidence type="ECO:0000256" key="8">
    <source>
        <dbReference type="ARBA" id="ARBA00023125"/>
    </source>
</evidence>